<comment type="similarity">
    <text evidence="1">Belongs to the LysR transcriptional regulatory family.</text>
</comment>
<evidence type="ECO:0000313" key="6">
    <source>
        <dbReference type="Proteomes" id="UP001344251"/>
    </source>
</evidence>
<dbReference type="PANTHER" id="PTHR30126:SF91">
    <property type="entry name" value="LYSR FAMILY TRANSCRIPTIONAL REGULATOR"/>
    <property type="match status" value="1"/>
</dbReference>
<keyword evidence="6" id="KW-1185">Reference proteome</keyword>
<organism evidence="5 6">
    <name type="scientific">Streptomyces decoyicus</name>
    <dbReference type="NCBI Taxonomy" id="249567"/>
    <lineage>
        <taxon>Bacteria</taxon>
        <taxon>Bacillati</taxon>
        <taxon>Actinomycetota</taxon>
        <taxon>Actinomycetes</taxon>
        <taxon>Kitasatosporales</taxon>
        <taxon>Streptomycetaceae</taxon>
        <taxon>Streptomyces</taxon>
    </lineage>
</organism>
<feature type="domain" description="HTH lysR-type" evidence="4">
    <location>
        <begin position="21"/>
        <end position="78"/>
    </location>
</feature>
<proteinExistence type="inferred from homology"/>
<evidence type="ECO:0000256" key="1">
    <source>
        <dbReference type="ARBA" id="ARBA00009437"/>
    </source>
</evidence>
<dbReference type="RefSeq" id="WP_326616433.1">
    <property type="nucleotide sequence ID" value="NZ_CP109106.1"/>
</dbReference>
<evidence type="ECO:0000256" key="2">
    <source>
        <dbReference type="ARBA" id="ARBA00023015"/>
    </source>
</evidence>
<keyword evidence="3" id="KW-0804">Transcription</keyword>
<sequence length="314" mass="34305">MRSKTQTWLRMLFWHTVPVVDLVAACRVFVQVGERGSFTLGAEAVRVPQSVASRRVAALEEHFGERLFDRSTRRAALTAFGRDMLPSAKRLVQLAEALEYHAEQAKLRPFGLAVPETCSVRHLAMLDAAARDEDTFLDFRTAGPAERTELLRSREVRAALVAVPAAGADWTVPLGVASPTDSGRGPLHLETLRPGRAQRAFRRIWIQPEDDVPHIRDRLEQTGHRVALVPAQIAVAASLTAAVAATMHTDDFLLCSAAQAHDLGLYWRRLAGTPAARGYSVSAVAVDDAERVQAGLWTQVARALGAPTDAKERA</sequence>
<dbReference type="InterPro" id="IPR036390">
    <property type="entry name" value="WH_DNA-bd_sf"/>
</dbReference>
<dbReference type="Proteomes" id="UP001344251">
    <property type="component" value="Chromosome"/>
</dbReference>
<evidence type="ECO:0000259" key="4">
    <source>
        <dbReference type="PROSITE" id="PS50931"/>
    </source>
</evidence>
<dbReference type="EMBL" id="CP109106">
    <property type="protein sequence ID" value="WSB67193.1"/>
    <property type="molecule type" value="Genomic_DNA"/>
</dbReference>
<accession>A0ABZ1FBH8</accession>
<dbReference type="Pfam" id="PF00126">
    <property type="entry name" value="HTH_1"/>
    <property type="match status" value="1"/>
</dbReference>
<dbReference type="PROSITE" id="PS50931">
    <property type="entry name" value="HTH_LYSR"/>
    <property type="match status" value="1"/>
</dbReference>
<reference evidence="5 6" key="1">
    <citation type="submission" date="2022-10" db="EMBL/GenBank/DDBJ databases">
        <title>The complete genomes of actinobacterial strains from the NBC collection.</title>
        <authorList>
            <person name="Joergensen T.S."/>
            <person name="Alvarez Arevalo M."/>
            <person name="Sterndorff E.B."/>
            <person name="Faurdal D."/>
            <person name="Vuksanovic O."/>
            <person name="Mourched A.-S."/>
            <person name="Charusanti P."/>
            <person name="Shaw S."/>
            <person name="Blin K."/>
            <person name="Weber T."/>
        </authorList>
    </citation>
    <scope>NUCLEOTIDE SEQUENCE [LARGE SCALE GENOMIC DNA]</scope>
    <source>
        <strain evidence="5 6">NBC 01774</strain>
    </source>
</reference>
<dbReference type="SUPFAM" id="SSF46785">
    <property type="entry name" value="Winged helix' DNA-binding domain"/>
    <property type="match status" value="1"/>
</dbReference>
<evidence type="ECO:0000256" key="3">
    <source>
        <dbReference type="ARBA" id="ARBA00023163"/>
    </source>
</evidence>
<dbReference type="InterPro" id="IPR000847">
    <property type="entry name" value="LysR_HTH_N"/>
</dbReference>
<keyword evidence="2" id="KW-0805">Transcription regulation</keyword>
<dbReference type="Gene3D" id="1.10.10.10">
    <property type="entry name" value="Winged helix-like DNA-binding domain superfamily/Winged helix DNA-binding domain"/>
    <property type="match status" value="1"/>
</dbReference>
<dbReference type="InterPro" id="IPR036388">
    <property type="entry name" value="WH-like_DNA-bd_sf"/>
</dbReference>
<gene>
    <name evidence="5" type="ORF">OG863_04045</name>
</gene>
<dbReference type="PANTHER" id="PTHR30126">
    <property type="entry name" value="HTH-TYPE TRANSCRIPTIONAL REGULATOR"/>
    <property type="match status" value="1"/>
</dbReference>
<protein>
    <submittedName>
        <fullName evidence="5">LysR family transcriptional regulator</fullName>
    </submittedName>
</protein>
<evidence type="ECO:0000313" key="5">
    <source>
        <dbReference type="EMBL" id="WSB67193.1"/>
    </source>
</evidence>
<name>A0ABZ1FBH8_9ACTN</name>